<accession>A0A8T2BR53</accession>
<evidence type="ECO:0000313" key="2">
    <source>
        <dbReference type="Proteomes" id="UP000694251"/>
    </source>
</evidence>
<protein>
    <submittedName>
        <fullName evidence="1">Uncharacterized protein</fullName>
    </submittedName>
</protein>
<dbReference type="AlphaFoldDB" id="A0A8T2BR53"/>
<sequence length="103" mass="12072">MVLTDSSDQYLSSRVMSIHLNRNVFPEISGGFSHWRHLRFSTDEFSPNLWFREVIWVFDPRIYRQIFSIGGIGLCDDGDVLALSRSNDSRTMENEIMVTNRQR</sequence>
<proteinExistence type="predicted"/>
<dbReference type="OrthoDB" id="10502651at2759"/>
<comment type="caution">
    <text evidence="1">The sequence shown here is derived from an EMBL/GenBank/DDBJ whole genome shotgun (WGS) entry which is preliminary data.</text>
</comment>
<name>A0A8T2BR53_ARASU</name>
<keyword evidence="2" id="KW-1185">Reference proteome</keyword>
<reference evidence="1 2" key="1">
    <citation type="submission" date="2020-12" db="EMBL/GenBank/DDBJ databases">
        <title>Concerted genomic and epigenomic changes stabilize Arabidopsis allopolyploids.</title>
        <authorList>
            <person name="Chen Z."/>
        </authorList>
    </citation>
    <scope>NUCLEOTIDE SEQUENCE [LARGE SCALE GENOMIC DNA]</scope>
    <source>
        <strain evidence="1">As9502</strain>
        <tissue evidence="1">Leaf</tissue>
    </source>
</reference>
<dbReference type="Proteomes" id="UP000694251">
    <property type="component" value="Chromosome 7"/>
</dbReference>
<gene>
    <name evidence="1" type="ORF">ISN44_As07g008160</name>
</gene>
<organism evidence="1 2">
    <name type="scientific">Arabidopsis suecica</name>
    <name type="common">Swedish thale-cress</name>
    <name type="synonym">Cardaminopsis suecica</name>
    <dbReference type="NCBI Taxonomy" id="45249"/>
    <lineage>
        <taxon>Eukaryota</taxon>
        <taxon>Viridiplantae</taxon>
        <taxon>Streptophyta</taxon>
        <taxon>Embryophyta</taxon>
        <taxon>Tracheophyta</taxon>
        <taxon>Spermatophyta</taxon>
        <taxon>Magnoliopsida</taxon>
        <taxon>eudicotyledons</taxon>
        <taxon>Gunneridae</taxon>
        <taxon>Pentapetalae</taxon>
        <taxon>rosids</taxon>
        <taxon>malvids</taxon>
        <taxon>Brassicales</taxon>
        <taxon>Brassicaceae</taxon>
        <taxon>Camelineae</taxon>
        <taxon>Arabidopsis</taxon>
    </lineage>
</organism>
<evidence type="ECO:0000313" key="1">
    <source>
        <dbReference type="EMBL" id="KAG7588486.1"/>
    </source>
</evidence>
<dbReference type="EMBL" id="JAEFBJ010000007">
    <property type="protein sequence ID" value="KAG7588486.1"/>
    <property type="molecule type" value="Genomic_DNA"/>
</dbReference>